<protein>
    <submittedName>
        <fullName evidence="2">Serine hydrolase</fullName>
    </submittedName>
</protein>
<dbReference type="InterPro" id="IPR012338">
    <property type="entry name" value="Beta-lactam/transpept-like"/>
</dbReference>
<dbReference type="OrthoDB" id="9770183at2"/>
<dbReference type="InterPro" id="IPR001466">
    <property type="entry name" value="Beta-lactam-related"/>
</dbReference>
<dbReference type="PANTHER" id="PTHR43283">
    <property type="entry name" value="BETA-LACTAMASE-RELATED"/>
    <property type="match status" value="1"/>
</dbReference>
<dbReference type="Pfam" id="PF00144">
    <property type="entry name" value="Beta-lactamase"/>
    <property type="match status" value="1"/>
</dbReference>
<dbReference type="InterPro" id="IPR050789">
    <property type="entry name" value="Diverse_Enzym_Activities"/>
</dbReference>
<evidence type="ECO:0000259" key="1">
    <source>
        <dbReference type="Pfam" id="PF00144"/>
    </source>
</evidence>
<dbReference type="PANTHER" id="PTHR43283:SF3">
    <property type="entry name" value="BETA-LACTAMASE FAMILY PROTEIN (AFU_ORTHOLOGUE AFUA_5G07500)"/>
    <property type="match status" value="1"/>
</dbReference>
<dbReference type="KEGG" id="uam:UABAM_05443"/>
<feature type="domain" description="Beta-lactamase-related" evidence="1">
    <location>
        <begin position="34"/>
        <end position="389"/>
    </location>
</feature>
<accession>A0A5S9ITB1</accession>
<dbReference type="EMBL" id="AP019860">
    <property type="protein sequence ID" value="BBM87041.1"/>
    <property type="molecule type" value="Genomic_DNA"/>
</dbReference>
<reference evidence="2 3" key="1">
    <citation type="submission" date="2019-08" db="EMBL/GenBank/DDBJ databases">
        <title>Complete genome sequence of Candidatus Uab amorphum.</title>
        <authorList>
            <person name="Shiratori T."/>
            <person name="Suzuki S."/>
            <person name="Kakizawa Y."/>
            <person name="Ishida K."/>
        </authorList>
    </citation>
    <scope>NUCLEOTIDE SEQUENCE [LARGE SCALE GENOMIC DNA]</scope>
    <source>
        <strain evidence="2 3">SRT547</strain>
    </source>
</reference>
<dbReference type="GO" id="GO:0016787">
    <property type="term" value="F:hydrolase activity"/>
    <property type="evidence" value="ECO:0007669"/>
    <property type="project" value="UniProtKB-KW"/>
</dbReference>
<gene>
    <name evidence="2" type="ORF">UABAM_05443</name>
</gene>
<evidence type="ECO:0000313" key="2">
    <source>
        <dbReference type="EMBL" id="BBM87041.1"/>
    </source>
</evidence>
<sequence>MKNFLIFIFSICSIFCQKHDVYQGLSLPRLQKLQSVLSDYIKEKQICGMSVMIARHGKIVHFEQQGVAEVDGHHMQDNTIFRIYSMSKLITSVAVMILHEEAKFQLYDPVSKFIPEFKKLKVFVAKTKDGIQVEDMKREPTIRDLLTHTSGLTYGYFATSPVDKMYVDANILDRNTSLKGFITKLTKFPLKHQPGSKWEYSISTDVLGYLVEVISGQSFDEFLRNRIFTPLEMKDTDFFVPQEKLGRFTALYTMKDKKPQIFDTRQGFFSKQPKFLSGGGGLVSTANDYMNFCTMFLQKGRFKNKQILGRKTVEFMMTNQLSSAQLPFGTNRDMWGYGFGIGGAVVMDSTKANTIISNGSFQWAGAASTFYTIDPKEDLVALLFTQMLPFSNELGEKFRTLVYQTIAE</sequence>
<name>A0A5S9ITB1_UABAM</name>
<dbReference type="RefSeq" id="WP_151971075.1">
    <property type="nucleotide sequence ID" value="NZ_AP019860.1"/>
</dbReference>
<keyword evidence="2" id="KW-0378">Hydrolase</keyword>
<organism evidence="2 3">
    <name type="scientific">Uabimicrobium amorphum</name>
    <dbReference type="NCBI Taxonomy" id="2596890"/>
    <lineage>
        <taxon>Bacteria</taxon>
        <taxon>Pseudomonadati</taxon>
        <taxon>Planctomycetota</taxon>
        <taxon>Candidatus Uabimicrobiia</taxon>
        <taxon>Candidatus Uabimicrobiales</taxon>
        <taxon>Candidatus Uabimicrobiaceae</taxon>
        <taxon>Candidatus Uabimicrobium</taxon>
    </lineage>
</organism>
<proteinExistence type="predicted"/>
<dbReference type="SUPFAM" id="SSF56601">
    <property type="entry name" value="beta-lactamase/transpeptidase-like"/>
    <property type="match status" value="1"/>
</dbReference>
<dbReference type="AlphaFoldDB" id="A0A5S9ITB1"/>
<dbReference type="Proteomes" id="UP000326354">
    <property type="component" value="Chromosome"/>
</dbReference>
<evidence type="ECO:0000313" key="3">
    <source>
        <dbReference type="Proteomes" id="UP000326354"/>
    </source>
</evidence>
<dbReference type="Gene3D" id="3.40.710.10">
    <property type="entry name" value="DD-peptidase/beta-lactamase superfamily"/>
    <property type="match status" value="1"/>
</dbReference>
<keyword evidence="3" id="KW-1185">Reference proteome</keyword>